<evidence type="ECO:0000313" key="1">
    <source>
        <dbReference type="EMBL" id="KER23686.1"/>
    </source>
</evidence>
<dbReference type="GeneID" id="20322672"/>
<dbReference type="OrthoDB" id="10012075at2759"/>
<dbReference type="KEGG" id="ovi:T265_08493"/>
<sequence>MYTYDFVVVHLLECSPAGLRPSKTCACKLGYLLVVDQVAVDLFDELGNWLANVSPPYEETSSLCVAVGYAQRYAQLRTDDVTSIGDETFATKLPSSANKPTTTVSSV</sequence>
<evidence type="ECO:0000313" key="2">
    <source>
        <dbReference type="Proteomes" id="UP000054324"/>
    </source>
</evidence>
<organism evidence="1 2">
    <name type="scientific">Opisthorchis viverrini</name>
    <name type="common">Southeast Asian liver fluke</name>
    <dbReference type="NCBI Taxonomy" id="6198"/>
    <lineage>
        <taxon>Eukaryota</taxon>
        <taxon>Metazoa</taxon>
        <taxon>Spiralia</taxon>
        <taxon>Lophotrochozoa</taxon>
        <taxon>Platyhelminthes</taxon>
        <taxon>Trematoda</taxon>
        <taxon>Digenea</taxon>
        <taxon>Opisthorchiida</taxon>
        <taxon>Opisthorchiata</taxon>
        <taxon>Opisthorchiidae</taxon>
        <taxon>Opisthorchis</taxon>
    </lineage>
</organism>
<keyword evidence="2" id="KW-1185">Reference proteome</keyword>
<accession>A0A074Z919</accession>
<name>A0A074Z919_OPIVI</name>
<dbReference type="RefSeq" id="XP_009172571.1">
    <property type="nucleotide sequence ID" value="XM_009174307.1"/>
</dbReference>
<dbReference type="Proteomes" id="UP000054324">
    <property type="component" value="Unassembled WGS sequence"/>
</dbReference>
<proteinExistence type="predicted"/>
<dbReference type="AlphaFoldDB" id="A0A074Z919"/>
<gene>
    <name evidence="1" type="ORF">T265_08493</name>
</gene>
<reference evidence="1 2" key="1">
    <citation type="submission" date="2013-11" db="EMBL/GenBank/DDBJ databases">
        <title>Opisthorchis viverrini - life in the bile duct.</title>
        <authorList>
            <person name="Young N.D."/>
            <person name="Nagarajan N."/>
            <person name="Lin S.J."/>
            <person name="Korhonen P.K."/>
            <person name="Jex A.R."/>
            <person name="Hall R.S."/>
            <person name="Safavi-Hemami H."/>
            <person name="Kaewkong W."/>
            <person name="Bertrand D."/>
            <person name="Gao S."/>
            <person name="Seet Q."/>
            <person name="Wongkham S."/>
            <person name="Teh B.T."/>
            <person name="Wongkham C."/>
            <person name="Intapan P.M."/>
            <person name="Maleewong W."/>
            <person name="Yang X."/>
            <person name="Hu M."/>
            <person name="Wang Z."/>
            <person name="Hofmann A."/>
            <person name="Sternberg P.W."/>
            <person name="Tan P."/>
            <person name="Wang J."/>
            <person name="Gasser R.B."/>
        </authorList>
    </citation>
    <scope>NUCLEOTIDE SEQUENCE [LARGE SCALE GENOMIC DNA]</scope>
</reference>
<protein>
    <submittedName>
        <fullName evidence="1">Uncharacterized protein</fullName>
    </submittedName>
</protein>
<dbReference type="EMBL" id="KL596840">
    <property type="protein sequence ID" value="KER23686.1"/>
    <property type="molecule type" value="Genomic_DNA"/>
</dbReference>
<dbReference type="CTD" id="20322672"/>